<dbReference type="Gene3D" id="3.40.1280.10">
    <property type="match status" value="1"/>
</dbReference>
<keyword evidence="1 4" id="KW-0489">Methyltransferase</keyword>
<dbReference type="InterPro" id="IPR051259">
    <property type="entry name" value="rRNA_Methyltransferase"/>
</dbReference>
<dbReference type="GO" id="GO:0032259">
    <property type="term" value="P:methylation"/>
    <property type="evidence" value="ECO:0007669"/>
    <property type="project" value="UniProtKB-KW"/>
</dbReference>
<comment type="caution">
    <text evidence="4">The sequence shown here is derived from an EMBL/GenBank/DDBJ whole genome shotgun (WGS) entry which is preliminary data.</text>
</comment>
<dbReference type="InterPro" id="IPR029026">
    <property type="entry name" value="tRNA_m1G_MTases_N"/>
</dbReference>
<dbReference type="CDD" id="cd18095">
    <property type="entry name" value="SpoU-like_rRNA-MTase"/>
    <property type="match status" value="1"/>
</dbReference>
<dbReference type="Pfam" id="PF00588">
    <property type="entry name" value="SpoU_methylase"/>
    <property type="match status" value="1"/>
</dbReference>
<evidence type="ECO:0000256" key="2">
    <source>
        <dbReference type="ARBA" id="ARBA00022679"/>
    </source>
</evidence>
<dbReference type="GO" id="GO:0003723">
    <property type="term" value="F:RNA binding"/>
    <property type="evidence" value="ECO:0007669"/>
    <property type="project" value="InterPro"/>
</dbReference>
<name>A0A2K2U478_9ACTN</name>
<feature type="domain" description="tRNA/rRNA methyltransferase SpoU type" evidence="3">
    <location>
        <begin position="125"/>
        <end position="270"/>
    </location>
</feature>
<dbReference type="PANTHER" id="PTHR43191:SF12">
    <property type="entry name" value="RRNA METHYLASE"/>
    <property type="match status" value="1"/>
</dbReference>
<dbReference type="GO" id="GO:0008173">
    <property type="term" value="F:RNA methyltransferase activity"/>
    <property type="evidence" value="ECO:0007669"/>
    <property type="project" value="InterPro"/>
</dbReference>
<dbReference type="RefSeq" id="WP_087196984.1">
    <property type="nucleotide sequence ID" value="NZ_PPEL01000055.1"/>
</dbReference>
<dbReference type="AlphaFoldDB" id="A0A2K2U478"/>
<reference evidence="4 5" key="1">
    <citation type="journal article" date="2018" name="Int. J. Syst. Evol. Microbiol.">
        <title>Rubneribacter badeniensis gen. nov., sp. nov. and Enteroscipio rubneri gen. nov., sp. nov., new members of the Eggerthellaceae isolated from human faeces.</title>
        <authorList>
            <person name="Danylec N."/>
            <person name="Gobl A."/>
            <person name="Stoll D.A."/>
            <person name="Hetzer B."/>
            <person name="Kulling S.E."/>
            <person name="Huch M."/>
        </authorList>
    </citation>
    <scope>NUCLEOTIDE SEQUENCE [LARGE SCALE GENOMIC DNA]</scope>
    <source>
        <strain evidence="4 5">ResAG-85</strain>
    </source>
</reference>
<keyword evidence="5" id="KW-1185">Reference proteome</keyword>
<evidence type="ECO:0000259" key="3">
    <source>
        <dbReference type="Pfam" id="PF00588"/>
    </source>
</evidence>
<accession>A0A2K2U478</accession>
<dbReference type="Proteomes" id="UP000236488">
    <property type="component" value="Unassembled WGS sequence"/>
</dbReference>
<dbReference type="InterPro" id="IPR001537">
    <property type="entry name" value="SpoU_MeTrfase"/>
</dbReference>
<dbReference type="GO" id="GO:0006396">
    <property type="term" value="P:RNA processing"/>
    <property type="evidence" value="ECO:0007669"/>
    <property type="project" value="InterPro"/>
</dbReference>
<evidence type="ECO:0000313" key="4">
    <source>
        <dbReference type="EMBL" id="PNV64990.1"/>
    </source>
</evidence>
<keyword evidence="2 4" id="KW-0808">Transferase</keyword>
<evidence type="ECO:0000313" key="5">
    <source>
        <dbReference type="Proteomes" id="UP000236488"/>
    </source>
</evidence>
<dbReference type="SUPFAM" id="SSF75217">
    <property type="entry name" value="alpha/beta knot"/>
    <property type="match status" value="1"/>
</dbReference>
<dbReference type="InterPro" id="IPR029064">
    <property type="entry name" value="Ribosomal_eL30-like_sf"/>
</dbReference>
<proteinExistence type="predicted"/>
<sequence>MPIVRLSDAGDARLAVYAGATDAQLRDDPEYANGLFIGESRKVIERALAAGVRPVSLFLEERWLDQTMPLIERLLASDPAFPVLLATRDLFRAVTGYEVTRGALAAFQRPALPSVPDLLEGARRVAVLEDVANYTNIGAAFRSAAALGIDAVLVTPSCHDPLYRRAARVSMGTVFQVPWTRIGCVRDWAVEGVPLLRSLGFSTAALALADDALPLHDARLRACERLALVLGTEGDGLAPSTVAACDYVVRIPMDHGVDSLNVAAASAVAFWELRTKWRD</sequence>
<protein>
    <submittedName>
        <fullName evidence="4">RNA methyltransferase</fullName>
    </submittedName>
</protein>
<evidence type="ECO:0000256" key="1">
    <source>
        <dbReference type="ARBA" id="ARBA00022603"/>
    </source>
</evidence>
<gene>
    <name evidence="4" type="ORF">C2L80_09055</name>
</gene>
<organism evidence="4 5">
    <name type="scientific">Rubneribacter badeniensis</name>
    <dbReference type="NCBI Taxonomy" id="2070688"/>
    <lineage>
        <taxon>Bacteria</taxon>
        <taxon>Bacillati</taxon>
        <taxon>Actinomycetota</taxon>
        <taxon>Coriobacteriia</taxon>
        <taxon>Eggerthellales</taxon>
        <taxon>Eggerthellaceae</taxon>
        <taxon>Rubneribacter</taxon>
    </lineage>
</organism>
<dbReference type="PANTHER" id="PTHR43191">
    <property type="entry name" value="RRNA METHYLTRANSFERASE 3"/>
    <property type="match status" value="1"/>
</dbReference>
<dbReference type="Gene3D" id="3.30.1330.30">
    <property type="match status" value="1"/>
</dbReference>
<dbReference type="InterPro" id="IPR029028">
    <property type="entry name" value="Alpha/beta_knot_MTases"/>
</dbReference>
<dbReference type="SUPFAM" id="SSF55315">
    <property type="entry name" value="L30e-like"/>
    <property type="match status" value="1"/>
</dbReference>
<dbReference type="EMBL" id="PPEL01000055">
    <property type="protein sequence ID" value="PNV64990.1"/>
    <property type="molecule type" value="Genomic_DNA"/>
</dbReference>